<dbReference type="PANTHER" id="PTHR34039:SF1">
    <property type="entry name" value="UPF0102 PROTEIN YRAN"/>
    <property type="match status" value="1"/>
</dbReference>
<sequence length="130" mass="14569">MNPNGEPVKATRQQKGAAAEQAAAWYLHTLGYTIRERNWRCRYGELDLIVSSPKGDTLVFVEVRSRSSKGIFGTPAESVNIRKMQQVRAIAGYYLHYKGVNPAQTRFDVIAVSLLPDLSTESLEHIQDAF</sequence>
<dbReference type="Gene3D" id="3.40.1350.10">
    <property type="match status" value="1"/>
</dbReference>
<keyword evidence="4" id="KW-1185">Reference proteome</keyword>
<reference evidence="3 4" key="1">
    <citation type="submission" date="2019-05" db="EMBL/GenBank/DDBJ databases">
        <authorList>
            <person name="Chen C."/>
        </authorList>
    </citation>
    <scope>NUCLEOTIDE SEQUENCE [LARGE SCALE GENOMIC DNA]</scope>
    <source>
        <strain evidence="3 4">HB172198</strain>
    </source>
</reference>
<dbReference type="CDD" id="cd20736">
    <property type="entry name" value="PoNe_Nuclease"/>
    <property type="match status" value="1"/>
</dbReference>
<comment type="similarity">
    <text evidence="1 2">Belongs to the UPF0102 family.</text>
</comment>
<dbReference type="EMBL" id="CP040396">
    <property type="protein sequence ID" value="QCT03241.1"/>
    <property type="molecule type" value="Genomic_DNA"/>
</dbReference>
<evidence type="ECO:0000313" key="4">
    <source>
        <dbReference type="Proteomes" id="UP000300879"/>
    </source>
</evidence>
<dbReference type="NCBIfam" id="NF009154">
    <property type="entry name" value="PRK12497.3-3"/>
    <property type="match status" value="1"/>
</dbReference>
<dbReference type="Pfam" id="PF02021">
    <property type="entry name" value="UPF0102"/>
    <property type="match status" value="1"/>
</dbReference>
<dbReference type="HAMAP" id="MF_00048">
    <property type="entry name" value="UPF0102"/>
    <property type="match status" value="1"/>
</dbReference>
<dbReference type="Proteomes" id="UP000300879">
    <property type="component" value="Chromosome"/>
</dbReference>
<dbReference type="NCBIfam" id="TIGR00252">
    <property type="entry name" value="YraN family protein"/>
    <property type="match status" value="1"/>
</dbReference>
<evidence type="ECO:0000256" key="2">
    <source>
        <dbReference type="HAMAP-Rule" id="MF_00048"/>
    </source>
</evidence>
<dbReference type="RefSeq" id="WP_138226144.1">
    <property type="nucleotide sequence ID" value="NZ_CP040396.1"/>
</dbReference>
<dbReference type="AlphaFoldDB" id="A0A4P8XNS4"/>
<dbReference type="OrthoDB" id="9802516at2"/>
<dbReference type="NCBIfam" id="NF009150">
    <property type="entry name" value="PRK12497.1-3"/>
    <property type="match status" value="1"/>
</dbReference>
<dbReference type="SUPFAM" id="SSF52980">
    <property type="entry name" value="Restriction endonuclease-like"/>
    <property type="match status" value="1"/>
</dbReference>
<proteinExistence type="inferred from homology"/>
<protein>
    <recommendedName>
        <fullName evidence="2">UPF0102 protein E6C60_2529</fullName>
    </recommendedName>
</protein>
<evidence type="ECO:0000256" key="1">
    <source>
        <dbReference type="ARBA" id="ARBA00006738"/>
    </source>
</evidence>
<organism evidence="3 4">
    <name type="scientific">Paenibacillus algicola</name>
    <dbReference type="NCBI Taxonomy" id="2565926"/>
    <lineage>
        <taxon>Bacteria</taxon>
        <taxon>Bacillati</taxon>
        <taxon>Bacillota</taxon>
        <taxon>Bacilli</taxon>
        <taxon>Bacillales</taxon>
        <taxon>Paenibacillaceae</taxon>
        <taxon>Paenibacillus</taxon>
    </lineage>
</organism>
<dbReference type="KEGG" id="palo:E6C60_2529"/>
<name>A0A4P8XNS4_9BACL</name>
<accession>A0A4P8XNS4</accession>
<dbReference type="InterPro" id="IPR011856">
    <property type="entry name" value="tRNA_endonuc-like_dom_sf"/>
</dbReference>
<gene>
    <name evidence="3" type="ORF">E6C60_2529</name>
</gene>
<dbReference type="InterPro" id="IPR003509">
    <property type="entry name" value="UPF0102_YraN-like"/>
</dbReference>
<dbReference type="InterPro" id="IPR011335">
    <property type="entry name" value="Restrct_endonuc-II-like"/>
</dbReference>
<evidence type="ECO:0000313" key="3">
    <source>
        <dbReference type="EMBL" id="QCT03241.1"/>
    </source>
</evidence>
<dbReference type="GO" id="GO:0003676">
    <property type="term" value="F:nucleic acid binding"/>
    <property type="evidence" value="ECO:0007669"/>
    <property type="project" value="InterPro"/>
</dbReference>
<dbReference type="PANTHER" id="PTHR34039">
    <property type="entry name" value="UPF0102 PROTEIN YRAN"/>
    <property type="match status" value="1"/>
</dbReference>